<dbReference type="WBParaSite" id="SVE_1152600.1">
    <property type="protein sequence ID" value="SVE_1152600.1"/>
    <property type="gene ID" value="SVE_1152600"/>
</dbReference>
<accession>A0A0K0FQ43</accession>
<reference evidence="2" key="1">
    <citation type="submission" date="2014-07" db="EMBL/GenBank/DDBJ databases">
        <authorList>
            <person name="Martin A.A"/>
            <person name="De Silva N."/>
        </authorList>
    </citation>
    <scope>NUCLEOTIDE SEQUENCE</scope>
</reference>
<evidence type="ECO:0000313" key="2">
    <source>
        <dbReference type="Proteomes" id="UP000035680"/>
    </source>
</evidence>
<name>A0A0K0FQ43_STRVS</name>
<dbReference type="STRING" id="75913.A0A0K0FQ43"/>
<evidence type="ECO:0000256" key="1">
    <source>
        <dbReference type="SAM" id="MobiDB-lite"/>
    </source>
</evidence>
<proteinExistence type="predicted"/>
<organism evidence="2 3">
    <name type="scientific">Strongyloides venezuelensis</name>
    <name type="common">Threadworm</name>
    <dbReference type="NCBI Taxonomy" id="75913"/>
    <lineage>
        <taxon>Eukaryota</taxon>
        <taxon>Metazoa</taxon>
        <taxon>Ecdysozoa</taxon>
        <taxon>Nematoda</taxon>
        <taxon>Chromadorea</taxon>
        <taxon>Rhabditida</taxon>
        <taxon>Tylenchina</taxon>
        <taxon>Panagrolaimomorpha</taxon>
        <taxon>Strongyloidoidea</taxon>
        <taxon>Strongyloididae</taxon>
        <taxon>Strongyloides</taxon>
    </lineage>
</organism>
<reference evidence="3" key="2">
    <citation type="submission" date="2015-08" db="UniProtKB">
        <authorList>
            <consortium name="WormBaseParasite"/>
        </authorList>
    </citation>
    <scope>IDENTIFICATION</scope>
</reference>
<keyword evidence="2" id="KW-1185">Reference proteome</keyword>
<evidence type="ECO:0000313" key="3">
    <source>
        <dbReference type="WBParaSite" id="SVE_1152600.1"/>
    </source>
</evidence>
<feature type="region of interest" description="Disordered" evidence="1">
    <location>
        <begin position="254"/>
        <end position="304"/>
    </location>
</feature>
<protein>
    <submittedName>
        <fullName evidence="3">Uncharacterized protein</fullName>
    </submittedName>
</protein>
<dbReference type="AlphaFoldDB" id="A0A0K0FQ43"/>
<dbReference type="Proteomes" id="UP000035680">
    <property type="component" value="Unassembled WGS sequence"/>
</dbReference>
<sequence length="304" mass="35782">MHLNRLRNKLLQDTVKSNSNDISLVSEITDSDLNKNVIASNEEPKEIDISENNISKNIIEPNVDCIVKALDSIQVSNHSNKKREKSRKSLKKQKLFSARDEDIIPNKHYLGHLSTGCDHCQAMFYEKESKYKQCCEFGGVKEYERLFNNFSKFIKNLFIDDDEESIYFKKRCRRINNKFAFASYTDQQRDFKTLGTPTFVLHGKAKHIINKDVSENKNNLSFWQLYCYRLDIAEDIKNKNVIAFKEISVINPNQNREDYGESNMKRRGRPRQFPEESLNKPLHGRKHETNEDNQTRRRGRPRKQ</sequence>